<proteinExistence type="predicted"/>
<comment type="caution">
    <text evidence="1">The sequence shown here is derived from an EMBL/GenBank/DDBJ whole genome shotgun (WGS) entry which is preliminary data.</text>
</comment>
<evidence type="ECO:0000313" key="1">
    <source>
        <dbReference type="EMBL" id="KAK4007034.1"/>
    </source>
</evidence>
<keyword evidence="2" id="KW-1185">Reference proteome</keyword>
<accession>A0ABQ9Z2B4</accession>
<dbReference type="Proteomes" id="UP001234178">
    <property type="component" value="Unassembled WGS sequence"/>
</dbReference>
<organism evidence="1 2">
    <name type="scientific">Daphnia magna</name>
    <dbReference type="NCBI Taxonomy" id="35525"/>
    <lineage>
        <taxon>Eukaryota</taxon>
        <taxon>Metazoa</taxon>
        <taxon>Ecdysozoa</taxon>
        <taxon>Arthropoda</taxon>
        <taxon>Crustacea</taxon>
        <taxon>Branchiopoda</taxon>
        <taxon>Diplostraca</taxon>
        <taxon>Cladocera</taxon>
        <taxon>Anomopoda</taxon>
        <taxon>Daphniidae</taxon>
        <taxon>Daphnia</taxon>
    </lineage>
</organism>
<reference evidence="1 2" key="1">
    <citation type="journal article" date="2023" name="Nucleic Acids Res.">
        <title>The hologenome of Daphnia magna reveals possible DNA methylation and microbiome-mediated evolution of the host genome.</title>
        <authorList>
            <person name="Chaturvedi A."/>
            <person name="Li X."/>
            <person name="Dhandapani V."/>
            <person name="Marshall H."/>
            <person name="Kissane S."/>
            <person name="Cuenca-Cambronero M."/>
            <person name="Asole G."/>
            <person name="Calvet F."/>
            <person name="Ruiz-Romero M."/>
            <person name="Marangio P."/>
            <person name="Guigo R."/>
            <person name="Rago D."/>
            <person name="Mirbahai L."/>
            <person name="Eastwood N."/>
            <person name="Colbourne J.K."/>
            <person name="Zhou J."/>
            <person name="Mallon E."/>
            <person name="Orsini L."/>
        </authorList>
    </citation>
    <scope>NUCLEOTIDE SEQUENCE [LARGE SCALE GENOMIC DNA]</scope>
    <source>
        <strain evidence="1">LRV0_1</strain>
    </source>
</reference>
<evidence type="ECO:0000313" key="2">
    <source>
        <dbReference type="Proteomes" id="UP001234178"/>
    </source>
</evidence>
<dbReference type="EMBL" id="JAOYFB010000002">
    <property type="protein sequence ID" value="KAK4007034.1"/>
    <property type="molecule type" value="Genomic_DNA"/>
</dbReference>
<protein>
    <submittedName>
        <fullName evidence="1">Uncharacterized protein</fullName>
    </submittedName>
</protein>
<gene>
    <name evidence="1" type="ORF">OUZ56_012189</name>
</gene>
<name>A0ABQ9Z2B4_9CRUS</name>
<sequence>MKIAGGILNKILNDEQQLKSISSNDETASQHTSSYLMQQWPTNQSLLLLSWIQRWIPATQTKEDVLKAKQIIEADPNITITISDFYFFASSGYHLVVKCNMLRFGRSHYHLDGKPTI</sequence>